<comment type="caution">
    <text evidence="2">The sequence shown here is derived from an EMBL/GenBank/DDBJ whole genome shotgun (WGS) entry which is preliminary data.</text>
</comment>
<dbReference type="GO" id="GO:0051920">
    <property type="term" value="F:peroxiredoxin activity"/>
    <property type="evidence" value="ECO:0007669"/>
    <property type="project" value="InterPro"/>
</dbReference>
<dbReference type="NCBIfam" id="TIGR00778">
    <property type="entry name" value="ahpD_dom"/>
    <property type="match status" value="1"/>
</dbReference>
<evidence type="ECO:0000259" key="1">
    <source>
        <dbReference type="Pfam" id="PF02627"/>
    </source>
</evidence>
<name>A0A162CUV6_9FLAO</name>
<dbReference type="RefSeq" id="WP_066310408.1">
    <property type="nucleotide sequence ID" value="NZ_CANLSS010000001.1"/>
</dbReference>
<organism evidence="2 3">
    <name type="scientific">Aquimarina aggregata</name>
    <dbReference type="NCBI Taxonomy" id="1642818"/>
    <lineage>
        <taxon>Bacteria</taxon>
        <taxon>Pseudomonadati</taxon>
        <taxon>Bacteroidota</taxon>
        <taxon>Flavobacteriia</taxon>
        <taxon>Flavobacteriales</taxon>
        <taxon>Flavobacteriaceae</taxon>
        <taxon>Aquimarina</taxon>
    </lineage>
</organism>
<accession>A0A162CUV6</accession>
<dbReference type="InterPro" id="IPR004675">
    <property type="entry name" value="AhpD_core"/>
</dbReference>
<sequence length="192" mass="21174">MKTISSIIDDPITTPELEKTFETVKEELGAPFVPHFFQVWGDSPMALQGIVPPMKFILGSGELDRKVKEMIMIAVSSYRHCDYCEAAHHVFCSSMGAVPEQIDALVNTYTLPEDDNPKDKAAIDFAVKLAKDSKSSSEADFTKLKDLGYSKSEILEIIAMSGMAVFYSHLADATKITIDKGFIDALSKKELS</sequence>
<evidence type="ECO:0000313" key="3">
    <source>
        <dbReference type="Proteomes" id="UP000076715"/>
    </source>
</evidence>
<dbReference type="OrthoDB" id="9808310at2"/>
<dbReference type="Pfam" id="PF02627">
    <property type="entry name" value="CMD"/>
    <property type="match status" value="1"/>
</dbReference>
<dbReference type="InterPro" id="IPR003779">
    <property type="entry name" value="CMD-like"/>
</dbReference>
<dbReference type="EMBL" id="LQRT01000002">
    <property type="protein sequence ID" value="KZS42524.1"/>
    <property type="molecule type" value="Genomic_DNA"/>
</dbReference>
<feature type="domain" description="Carboxymuconolactone decarboxylase-like" evidence="1">
    <location>
        <begin position="60"/>
        <end position="107"/>
    </location>
</feature>
<dbReference type="PANTHER" id="PTHR35446">
    <property type="entry name" value="SI:CH211-175M2.5"/>
    <property type="match status" value="1"/>
</dbReference>
<evidence type="ECO:0000313" key="2">
    <source>
        <dbReference type="EMBL" id="KZS42524.1"/>
    </source>
</evidence>
<keyword evidence="3" id="KW-1185">Reference proteome</keyword>
<dbReference type="AlphaFoldDB" id="A0A162CUV6"/>
<protein>
    <submittedName>
        <fullName evidence="2">Short-chain dehydrogenase</fullName>
    </submittedName>
</protein>
<dbReference type="Gene3D" id="1.20.1290.10">
    <property type="entry name" value="AhpD-like"/>
    <property type="match status" value="1"/>
</dbReference>
<dbReference type="Proteomes" id="UP000076715">
    <property type="component" value="Unassembled WGS sequence"/>
</dbReference>
<reference evidence="2 3" key="1">
    <citation type="submission" date="2016-01" db="EMBL/GenBank/DDBJ databases">
        <title>The draft genome sequence of Aquimarina sp. RZW4-3-2.</title>
        <authorList>
            <person name="Wang Y."/>
        </authorList>
    </citation>
    <scope>NUCLEOTIDE SEQUENCE [LARGE SCALE GENOMIC DNA]</scope>
    <source>
        <strain evidence="2 3">RZW4-3-2</strain>
    </source>
</reference>
<dbReference type="PANTHER" id="PTHR35446:SF2">
    <property type="entry name" value="CARBOXYMUCONOLACTONE DECARBOXYLASE-LIKE DOMAIN-CONTAINING PROTEIN"/>
    <property type="match status" value="1"/>
</dbReference>
<gene>
    <name evidence="2" type="ORF">AWE51_03525</name>
</gene>
<dbReference type="InterPro" id="IPR029032">
    <property type="entry name" value="AhpD-like"/>
</dbReference>
<proteinExistence type="predicted"/>
<dbReference type="SUPFAM" id="SSF69118">
    <property type="entry name" value="AhpD-like"/>
    <property type="match status" value="1"/>
</dbReference>
<dbReference type="STRING" id="1642818.AWE51_03525"/>